<dbReference type="RefSeq" id="WP_007413039.1">
    <property type="nucleotide sequence ID" value="NZ_ABOX02000003.1"/>
</dbReference>
<accession>B9XB41</accession>
<organism evidence="1 2">
    <name type="scientific">Pedosphaera parvula (strain Ellin514)</name>
    <dbReference type="NCBI Taxonomy" id="320771"/>
    <lineage>
        <taxon>Bacteria</taxon>
        <taxon>Pseudomonadati</taxon>
        <taxon>Verrucomicrobiota</taxon>
        <taxon>Pedosphaerae</taxon>
        <taxon>Pedosphaerales</taxon>
        <taxon>Pedosphaeraceae</taxon>
        <taxon>Pedosphaera</taxon>
    </lineage>
</organism>
<reference evidence="1 2" key="1">
    <citation type="journal article" date="2011" name="J. Bacteriol.">
        <title>Genome sequence of 'Pedosphaera parvula' Ellin514, an aerobic Verrucomicrobial isolate from pasture soil.</title>
        <authorList>
            <person name="Kant R."/>
            <person name="van Passel M.W."/>
            <person name="Sangwan P."/>
            <person name="Palva A."/>
            <person name="Lucas S."/>
            <person name="Copeland A."/>
            <person name="Lapidus A."/>
            <person name="Glavina Del Rio T."/>
            <person name="Dalin E."/>
            <person name="Tice H."/>
            <person name="Bruce D."/>
            <person name="Goodwin L."/>
            <person name="Pitluck S."/>
            <person name="Chertkov O."/>
            <person name="Larimer F.W."/>
            <person name="Land M.L."/>
            <person name="Hauser L."/>
            <person name="Brettin T.S."/>
            <person name="Detter J.C."/>
            <person name="Han S."/>
            <person name="de Vos W.M."/>
            <person name="Janssen P.H."/>
            <person name="Smidt H."/>
        </authorList>
    </citation>
    <scope>NUCLEOTIDE SEQUENCE [LARGE SCALE GENOMIC DNA]</scope>
    <source>
        <strain evidence="1 2">Ellin514</strain>
    </source>
</reference>
<sequence length="255" mass="28664">METFNSRRVTGLANHTDLSCLIVGTLTRDDLFLRQGYKAFREAMPRWKCDLEFRSRIPSIKPITNAPPVEVVKGVPDYKSIVSEAIERRYNLMTVLAPRAETNGLYDFKEEWDRAVVNGIAVVLAHNSSALSAGEKSAYKDTPPRLFSAIVVGGGEGKNECTHGPGLEFFDFLPAHGNRPADTSQNAGAIAVAIKLAQILEVNTNYNIWDARQHLRQARVITSRVGQRIQAMAARLRIRSRSPSWNWHHLWRSRL</sequence>
<protein>
    <submittedName>
        <fullName evidence="1">Uncharacterized protein</fullName>
    </submittedName>
</protein>
<dbReference type="STRING" id="320771.Cflav_PD5361"/>
<dbReference type="AlphaFoldDB" id="B9XB41"/>
<dbReference type="EMBL" id="ABOX02000003">
    <property type="protein sequence ID" value="EEF62726.1"/>
    <property type="molecule type" value="Genomic_DNA"/>
</dbReference>
<proteinExistence type="predicted"/>
<gene>
    <name evidence="1" type="ORF">Cflav_PD5361</name>
</gene>
<evidence type="ECO:0000313" key="2">
    <source>
        <dbReference type="Proteomes" id="UP000003688"/>
    </source>
</evidence>
<evidence type="ECO:0000313" key="1">
    <source>
        <dbReference type="EMBL" id="EEF62726.1"/>
    </source>
</evidence>
<name>B9XB41_PEDPL</name>
<keyword evidence="2" id="KW-1185">Reference proteome</keyword>
<dbReference type="Proteomes" id="UP000003688">
    <property type="component" value="Unassembled WGS sequence"/>
</dbReference>
<comment type="caution">
    <text evidence="1">The sequence shown here is derived from an EMBL/GenBank/DDBJ whole genome shotgun (WGS) entry which is preliminary data.</text>
</comment>